<feature type="region of interest" description="Disordered" evidence="1">
    <location>
        <begin position="109"/>
        <end position="170"/>
    </location>
</feature>
<gene>
    <name evidence="2" type="ORF">R1sor_024960</name>
</gene>
<dbReference type="EMBL" id="JBJQOH010000008">
    <property type="protein sequence ID" value="KAL3675012.1"/>
    <property type="molecule type" value="Genomic_DNA"/>
</dbReference>
<name>A0ABD3G8R5_9MARC</name>
<dbReference type="Proteomes" id="UP001633002">
    <property type="component" value="Unassembled WGS sequence"/>
</dbReference>
<dbReference type="AlphaFoldDB" id="A0ABD3G8R5"/>
<organism evidence="2 3">
    <name type="scientific">Riccia sorocarpa</name>
    <dbReference type="NCBI Taxonomy" id="122646"/>
    <lineage>
        <taxon>Eukaryota</taxon>
        <taxon>Viridiplantae</taxon>
        <taxon>Streptophyta</taxon>
        <taxon>Embryophyta</taxon>
        <taxon>Marchantiophyta</taxon>
        <taxon>Marchantiopsida</taxon>
        <taxon>Marchantiidae</taxon>
        <taxon>Marchantiales</taxon>
        <taxon>Ricciaceae</taxon>
        <taxon>Riccia</taxon>
    </lineage>
</organism>
<proteinExistence type="predicted"/>
<evidence type="ECO:0000313" key="2">
    <source>
        <dbReference type="EMBL" id="KAL3675012.1"/>
    </source>
</evidence>
<reference evidence="2 3" key="1">
    <citation type="submission" date="2024-09" db="EMBL/GenBank/DDBJ databases">
        <title>Chromosome-scale assembly of Riccia sorocarpa.</title>
        <authorList>
            <person name="Paukszto L."/>
        </authorList>
    </citation>
    <scope>NUCLEOTIDE SEQUENCE [LARGE SCALE GENOMIC DNA]</scope>
    <source>
        <strain evidence="2">LP-2024</strain>
        <tissue evidence="2">Aerial parts of the thallus</tissue>
    </source>
</reference>
<keyword evidence="3" id="KW-1185">Reference proteome</keyword>
<accession>A0ABD3G8R5</accession>
<evidence type="ECO:0000256" key="1">
    <source>
        <dbReference type="SAM" id="MobiDB-lite"/>
    </source>
</evidence>
<comment type="caution">
    <text evidence="2">The sequence shown here is derived from an EMBL/GenBank/DDBJ whole genome shotgun (WGS) entry which is preliminary data.</text>
</comment>
<evidence type="ECO:0000313" key="3">
    <source>
        <dbReference type="Proteomes" id="UP001633002"/>
    </source>
</evidence>
<feature type="compositionally biased region" description="Basic and acidic residues" evidence="1">
    <location>
        <begin position="137"/>
        <end position="159"/>
    </location>
</feature>
<protein>
    <submittedName>
        <fullName evidence="2">Uncharacterized protein</fullName>
    </submittedName>
</protein>
<sequence>MACHVVWQVMTCGTETSTSLLGLIAKLLKPENTALAVAAIPMLRQIWRGRCKQVYEGRSPALQLDVILTEANKPAVNLKRKFSSVSKQEMLMNCHKTLTLMKWYISRDRGGNIPDPTRPGPSRNETEWPHNPEGNEEERRTNRADASDGRHPKERRRDQGNVSIYEPTYNLPTREEQLSIPTSATRMIDELRALGFEEIRDTENQGRVMSEM</sequence>